<proteinExistence type="predicted"/>
<feature type="region of interest" description="Disordered" evidence="1">
    <location>
        <begin position="50"/>
        <end position="69"/>
    </location>
</feature>
<sequence length="642" mass="73202">MESDTLLSLFIILYMCFLQNERMILEEDELFRSERRRRIRRRRELERIEGQLRRSSRSRQASTLQQLPATRDVGCQTDPLQRHNVGTKLSFKILQPHISSEAVQATVSCKEFGVGTSTAPYAATLPVLSTPIKRTAKRPCLDLKEKEEDPFEGSSSVVASQGLDATYDPADSNQLSGVASSPTHKIKKFIVYETCIMELFEVCPVCQRVCNVRTQRLGTFLSVKQLCPHCQFSRHWNSQPLLGSTPAGNIHLSAAVYVSGVSFSKLEKIFKALQLQIFQYDTFRWHAKNFIEPAIVNKWKTSQDMMLQRLSEEDKVIVGGDMRADSPGQSAKFGSYTMMDLKTNTVVDIQLVQSNEVGGSYHMEIEGLQRSLALLDAHGVTLDCIVTDRHLQIQKFLRESNITQFYDVWHVEKGISKQLEKDCRMKDCGKLQHWRRSIKNHIYWTAASSTTGPERVAKWTSILNHVQDIHIHEDPIFSKCLHPLRKTTDKSKWLTAATPAFYKLQKVMTNKRILKDVAKLSPHHQTSSFEAFHSVILRFAPKNVVFPFLGMLCRLYLAALYYNENAGRPQATTSAGDPLFKVHLPKGRKGECRAKPVKTEPTFRYVDDLMDLIFDKVFVDPAPYIEEVLQIPIPPDLCAQYE</sequence>
<evidence type="ECO:0000256" key="1">
    <source>
        <dbReference type="SAM" id="MobiDB-lite"/>
    </source>
</evidence>
<dbReference type="AlphaFoldDB" id="A0ABD0WMJ3"/>
<comment type="caution">
    <text evidence="2">The sequence shown here is derived from an EMBL/GenBank/DDBJ whole genome shotgun (WGS) entry which is preliminary data.</text>
</comment>
<protein>
    <submittedName>
        <fullName evidence="2">Uncharacterized protein</fullName>
    </submittedName>
</protein>
<dbReference type="EMBL" id="JAGEUA010000010">
    <property type="protein sequence ID" value="KAL0963808.1"/>
    <property type="molecule type" value="Genomic_DNA"/>
</dbReference>
<evidence type="ECO:0000313" key="3">
    <source>
        <dbReference type="Proteomes" id="UP001557470"/>
    </source>
</evidence>
<feature type="compositionally biased region" description="Low complexity" evidence="1">
    <location>
        <begin position="58"/>
        <end position="67"/>
    </location>
</feature>
<keyword evidence="3" id="KW-1185">Reference proteome</keyword>
<dbReference type="PANTHER" id="PTHR31751">
    <property type="entry name" value="SI:CH211-108C17.2-RELATED-RELATED"/>
    <property type="match status" value="1"/>
</dbReference>
<evidence type="ECO:0000313" key="2">
    <source>
        <dbReference type="EMBL" id="KAL0963808.1"/>
    </source>
</evidence>
<organism evidence="2 3">
    <name type="scientific">Umbra pygmaea</name>
    <name type="common">Eastern mudminnow</name>
    <dbReference type="NCBI Taxonomy" id="75934"/>
    <lineage>
        <taxon>Eukaryota</taxon>
        <taxon>Metazoa</taxon>
        <taxon>Chordata</taxon>
        <taxon>Craniata</taxon>
        <taxon>Vertebrata</taxon>
        <taxon>Euteleostomi</taxon>
        <taxon>Actinopterygii</taxon>
        <taxon>Neopterygii</taxon>
        <taxon>Teleostei</taxon>
        <taxon>Protacanthopterygii</taxon>
        <taxon>Esociformes</taxon>
        <taxon>Umbridae</taxon>
        <taxon>Umbra</taxon>
    </lineage>
</organism>
<accession>A0ABD0WMJ3</accession>
<reference evidence="2 3" key="1">
    <citation type="submission" date="2024-06" db="EMBL/GenBank/DDBJ databases">
        <authorList>
            <person name="Pan Q."/>
            <person name="Wen M."/>
            <person name="Jouanno E."/>
            <person name="Zahm M."/>
            <person name="Klopp C."/>
            <person name="Cabau C."/>
            <person name="Louis A."/>
            <person name="Berthelot C."/>
            <person name="Parey E."/>
            <person name="Roest Crollius H."/>
            <person name="Montfort J."/>
            <person name="Robinson-Rechavi M."/>
            <person name="Bouchez O."/>
            <person name="Lampietro C."/>
            <person name="Lopez Roques C."/>
            <person name="Donnadieu C."/>
            <person name="Postlethwait J."/>
            <person name="Bobe J."/>
            <person name="Verreycken H."/>
            <person name="Guiguen Y."/>
        </authorList>
    </citation>
    <scope>NUCLEOTIDE SEQUENCE [LARGE SCALE GENOMIC DNA]</scope>
    <source>
        <strain evidence="2">Up_M1</strain>
        <tissue evidence="2">Testis</tissue>
    </source>
</reference>
<dbReference type="Proteomes" id="UP001557470">
    <property type="component" value="Unassembled WGS sequence"/>
</dbReference>
<name>A0ABD0WMJ3_UMBPY</name>
<dbReference type="PANTHER" id="PTHR31751:SF44">
    <property type="entry name" value="SI:CH211-211K8.4-RELATED"/>
    <property type="match status" value="1"/>
</dbReference>
<gene>
    <name evidence="2" type="ORF">UPYG_G00313850</name>
</gene>